<reference evidence="2" key="2">
    <citation type="journal article" date="2017" name="Nat. Plants">
        <title>The Aegilops tauschii genome reveals multiple impacts of transposons.</title>
        <authorList>
            <person name="Zhao G."/>
            <person name="Zou C."/>
            <person name="Li K."/>
            <person name="Wang K."/>
            <person name="Li T."/>
            <person name="Gao L."/>
            <person name="Zhang X."/>
            <person name="Wang H."/>
            <person name="Yang Z."/>
            <person name="Liu X."/>
            <person name="Jiang W."/>
            <person name="Mao L."/>
            <person name="Kong X."/>
            <person name="Jiao Y."/>
            <person name="Jia J."/>
        </authorList>
    </citation>
    <scope>NUCLEOTIDE SEQUENCE [LARGE SCALE GENOMIC DNA]</scope>
    <source>
        <strain evidence="2">cv. AL8/78</strain>
    </source>
</reference>
<dbReference type="EnsemblPlants" id="AET3Gv21119000.12">
    <property type="protein sequence ID" value="AET3Gv21119000.12"/>
    <property type="gene ID" value="AET3Gv21119000"/>
</dbReference>
<reference evidence="1" key="3">
    <citation type="journal article" date="2017" name="Nature">
        <title>Genome sequence of the progenitor of the wheat D genome Aegilops tauschii.</title>
        <authorList>
            <person name="Luo M.C."/>
            <person name="Gu Y.Q."/>
            <person name="Puiu D."/>
            <person name="Wang H."/>
            <person name="Twardziok S.O."/>
            <person name="Deal K.R."/>
            <person name="Huo N."/>
            <person name="Zhu T."/>
            <person name="Wang L."/>
            <person name="Wang Y."/>
            <person name="McGuire P.E."/>
            <person name="Liu S."/>
            <person name="Long H."/>
            <person name="Ramasamy R.K."/>
            <person name="Rodriguez J.C."/>
            <person name="Van S.L."/>
            <person name="Yuan L."/>
            <person name="Wang Z."/>
            <person name="Xia Z."/>
            <person name="Xiao L."/>
            <person name="Anderson O.D."/>
            <person name="Ouyang S."/>
            <person name="Liang Y."/>
            <person name="Zimin A.V."/>
            <person name="Pertea G."/>
            <person name="Qi P."/>
            <person name="Bennetzen J.L."/>
            <person name="Dai X."/>
            <person name="Dawson M.W."/>
            <person name="Muller H.G."/>
            <person name="Kugler K."/>
            <person name="Rivarola-Duarte L."/>
            <person name="Spannagl M."/>
            <person name="Mayer K.F.X."/>
            <person name="Lu F.H."/>
            <person name="Bevan M.W."/>
            <person name="Leroy P."/>
            <person name="Li P."/>
            <person name="You F.M."/>
            <person name="Sun Q."/>
            <person name="Liu Z."/>
            <person name="Lyons E."/>
            <person name="Wicker T."/>
            <person name="Salzberg S.L."/>
            <person name="Devos K.M."/>
            <person name="Dvorak J."/>
        </authorList>
    </citation>
    <scope>NUCLEOTIDE SEQUENCE [LARGE SCALE GENOMIC DNA]</scope>
    <source>
        <strain evidence="1">cv. AL8/78</strain>
    </source>
</reference>
<dbReference type="Proteomes" id="UP000015105">
    <property type="component" value="Chromosome 3D"/>
</dbReference>
<protein>
    <submittedName>
        <fullName evidence="1">Uncharacterized protein</fullName>
    </submittedName>
</protein>
<reference evidence="2" key="1">
    <citation type="journal article" date="2014" name="Science">
        <title>Ancient hybridizations among the ancestral genomes of bread wheat.</title>
        <authorList>
            <consortium name="International Wheat Genome Sequencing Consortium,"/>
            <person name="Marcussen T."/>
            <person name="Sandve S.R."/>
            <person name="Heier L."/>
            <person name="Spannagl M."/>
            <person name="Pfeifer M."/>
            <person name="Jakobsen K.S."/>
            <person name="Wulff B.B."/>
            <person name="Steuernagel B."/>
            <person name="Mayer K.F."/>
            <person name="Olsen O.A."/>
        </authorList>
    </citation>
    <scope>NUCLEOTIDE SEQUENCE [LARGE SCALE GENOMIC DNA]</scope>
    <source>
        <strain evidence="2">cv. AL8/78</strain>
    </source>
</reference>
<evidence type="ECO:0000313" key="2">
    <source>
        <dbReference type="Proteomes" id="UP000015105"/>
    </source>
</evidence>
<sequence length="42" mass="4638">MTLSCVMLPGKVQAHTSQRRCCCFGCSLIHRPQDQTASQLDS</sequence>
<dbReference type="AlphaFoldDB" id="A0A453GMV2"/>
<evidence type="ECO:0000313" key="1">
    <source>
        <dbReference type="EnsemblPlants" id="AET3Gv21119000.12"/>
    </source>
</evidence>
<accession>A0A453GMV2</accession>
<organism evidence="1 2">
    <name type="scientific">Aegilops tauschii subsp. strangulata</name>
    <name type="common">Goatgrass</name>
    <dbReference type="NCBI Taxonomy" id="200361"/>
    <lineage>
        <taxon>Eukaryota</taxon>
        <taxon>Viridiplantae</taxon>
        <taxon>Streptophyta</taxon>
        <taxon>Embryophyta</taxon>
        <taxon>Tracheophyta</taxon>
        <taxon>Spermatophyta</taxon>
        <taxon>Magnoliopsida</taxon>
        <taxon>Liliopsida</taxon>
        <taxon>Poales</taxon>
        <taxon>Poaceae</taxon>
        <taxon>BOP clade</taxon>
        <taxon>Pooideae</taxon>
        <taxon>Triticodae</taxon>
        <taxon>Triticeae</taxon>
        <taxon>Triticinae</taxon>
        <taxon>Aegilops</taxon>
    </lineage>
</organism>
<reference evidence="1" key="4">
    <citation type="submission" date="2019-03" db="UniProtKB">
        <authorList>
            <consortium name="EnsemblPlants"/>
        </authorList>
    </citation>
    <scope>IDENTIFICATION</scope>
</reference>
<keyword evidence="2" id="KW-1185">Reference proteome</keyword>
<reference evidence="1" key="5">
    <citation type="journal article" date="2021" name="G3 (Bethesda)">
        <title>Aegilops tauschii genome assembly Aet v5.0 features greater sequence contiguity and improved annotation.</title>
        <authorList>
            <person name="Wang L."/>
            <person name="Zhu T."/>
            <person name="Rodriguez J.C."/>
            <person name="Deal K.R."/>
            <person name="Dubcovsky J."/>
            <person name="McGuire P.E."/>
            <person name="Lux T."/>
            <person name="Spannagl M."/>
            <person name="Mayer K.F.X."/>
            <person name="Baldrich P."/>
            <person name="Meyers B.C."/>
            <person name="Huo N."/>
            <person name="Gu Y.Q."/>
            <person name="Zhou H."/>
            <person name="Devos K.M."/>
            <person name="Bennetzen J.L."/>
            <person name="Unver T."/>
            <person name="Budak H."/>
            <person name="Gulick P.J."/>
            <person name="Galiba G."/>
            <person name="Kalapos B."/>
            <person name="Nelson D.R."/>
            <person name="Li P."/>
            <person name="You F.M."/>
            <person name="Luo M.C."/>
            <person name="Dvorak J."/>
        </authorList>
    </citation>
    <scope>NUCLEOTIDE SEQUENCE [LARGE SCALE GENOMIC DNA]</scope>
    <source>
        <strain evidence="1">cv. AL8/78</strain>
    </source>
</reference>
<dbReference type="Gramene" id="AET3Gv21119000.12">
    <property type="protein sequence ID" value="AET3Gv21119000.12"/>
    <property type="gene ID" value="AET3Gv21119000"/>
</dbReference>
<proteinExistence type="predicted"/>
<name>A0A453GMV2_AEGTS</name>